<dbReference type="Pfam" id="PF00588">
    <property type="entry name" value="SpoU_methylase"/>
    <property type="match status" value="1"/>
</dbReference>
<dbReference type="InterPro" id="IPR004384">
    <property type="entry name" value="RNA_MeTrfase_TrmJ/LasT"/>
</dbReference>
<reference evidence="7 8" key="1">
    <citation type="submission" date="2019-07" db="EMBL/GenBank/DDBJ databases">
        <title>Draft genome for Aliikangiella sp. M105.</title>
        <authorList>
            <person name="Wang G."/>
        </authorList>
    </citation>
    <scope>NUCLEOTIDE SEQUENCE [LARGE SCALE GENOMIC DNA]</scope>
    <source>
        <strain evidence="7 8">M105</strain>
    </source>
</reference>
<dbReference type="NCBIfam" id="TIGR00050">
    <property type="entry name" value="rRNA_methyl_1"/>
    <property type="match status" value="1"/>
</dbReference>
<keyword evidence="5" id="KW-0819">tRNA processing</keyword>
<comment type="function">
    <text evidence="5">Catalyzes the formation of 2'O-methylated cytidine (Cm32) or 2'O-methylated uridine (Um32) at position 32 in tRNA.</text>
</comment>
<dbReference type="Gene3D" id="3.40.1280.10">
    <property type="match status" value="1"/>
</dbReference>
<evidence type="ECO:0000256" key="2">
    <source>
        <dbReference type="ARBA" id="ARBA00022603"/>
    </source>
</evidence>
<dbReference type="PIRSF" id="PIRSF004808">
    <property type="entry name" value="LasT"/>
    <property type="match status" value="1"/>
</dbReference>
<comment type="catalytic activity">
    <reaction evidence="5">
        <text>cytidine(32) in tRNA + S-adenosyl-L-methionine = 2'-O-methylcytidine(32) in tRNA + S-adenosyl-L-homocysteine + H(+)</text>
        <dbReference type="Rhea" id="RHEA:42932"/>
        <dbReference type="Rhea" id="RHEA-COMP:10288"/>
        <dbReference type="Rhea" id="RHEA-COMP:10289"/>
        <dbReference type="ChEBI" id="CHEBI:15378"/>
        <dbReference type="ChEBI" id="CHEBI:57856"/>
        <dbReference type="ChEBI" id="CHEBI:59789"/>
        <dbReference type="ChEBI" id="CHEBI:74495"/>
        <dbReference type="ChEBI" id="CHEBI:82748"/>
        <dbReference type="EC" id="2.1.1.200"/>
    </reaction>
</comment>
<keyword evidence="3 7" id="KW-0808">Transferase</keyword>
<dbReference type="PANTHER" id="PTHR42786">
    <property type="entry name" value="TRNA/RRNA METHYLTRANSFERASE"/>
    <property type="match status" value="1"/>
</dbReference>
<dbReference type="Gene3D" id="1.10.8.590">
    <property type="match status" value="1"/>
</dbReference>
<keyword evidence="5" id="KW-0963">Cytoplasm</keyword>
<dbReference type="OrthoDB" id="9806346at2"/>
<evidence type="ECO:0000256" key="1">
    <source>
        <dbReference type="ARBA" id="ARBA00007228"/>
    </source>
</evidence>
<organism evidence="7 8">
    <name type="scientific">Aliikangiella coralliicola</name>
    <dbReference type="NCBI Taxonomy" id="2592383"/>
    <lineage>
        <taxon>Bacteria</taxon>
        <taxon>Pseudomonadati</taxon>
        <taxon>Pseudomonadota</taxon>
        <taxon>Gammaproteobacteria</taxon>
        <taxon>Oceanospirillales</taxon>
        <taxon>Pleioneaceae</taxon>
        <taxon>Aliikangiella</taxon>
    </lineage>
</organism>
<protein>
    <recommendedName>
        <fullName evidence="5">tRNA (cytidine/uridine-2'-O-)-methyltransferase TrmJ</fullName>
        <ecNumber evidence="5">2.1.1.200</ecNumber>
    </recommendedName>
    <alternativeName>
        <fullName evidence="5">tRNA (cytidine(32)/uridine(32)-2'-O)-methyltransferase</fullName>
    </alternativeName>
    <alternativeName>
        <fullName evidence="5">tRNA Cm32/Um32 methyltransferase</fullName>
    </alternativeName>
</protein>
<evidence type="ECO:0000313" key="7">
    <source>
        <dbReference type="EMBL" id="TQV89567.1"/>
    </source>
</evidence>
<comment type="similarity">
    <text evidence="1">Belongs to the class IV-like SAM-binding methyltransferase superfamily. RNA methyltransferase TrmH family.</text>
</comment>
<evidence type="ECO:0000259" key="6">
    <source>
        <dbReference type="Pfam" id="PF00588"/>
    </source>
</evidence>
<gene>
    <name evidence="5" type="primary">trmJ</name>
    <name evidence="7" type="ORF">FLL46_01395</name>
</gene>
<sequence>MPSLYSPFRVHSTIVDSFSEAPYFTIVRALLRSQCSDKQFDKNVQNKLPEIRIVLLNTFHPGNIGAAARAMKTMGIKELVLVNPKCFPDTEATSRAAGAVELLEQAKVVSSLEQAIEDCTQVFGTSARQTHSFSRPQKSAEEAALWVKQNPAEKVAIVFGGERDGMSSHELNLCQQILFIPGDSDYSVLNVSAAAQIVCYELFKSMGEDRDMVTSETEADTTSEPPKLVSQRELNNFYSHLEELLIERNYIRPEQQSDTLKKLRTLINRAEPSAKEVNLLRGMIKALSRNGTQ</sequence>
<accession>A0A545UJC7</accession>
<comment type="subunit">
    <text evidence="5">Homodimer.</text>
</comment>
<feature type="domain" description="tRNA/rRNA methyltransferase SpoU type" evidence="6">
    <location>
        <begin position="51"/>
        <end position="200"/>
    </location>
</feature>
<dbReference type="GO" id="GO:0106339">
    <property type="term" value="F:tRNA (cytidine(32)-2'-O)-methyltransferase activity"/>
    <property type="evidence" value="ECO:0007669"/>
    <property type="project" value="RHEA"/>
</dbReference>
<dbReference type="GO" id="GO:0160206">
    <property type="term" value="F:tRNA (cytidine(32)/uridine(32)-2'-O)-methyltransferase activity"/>
    <property type="evidence" value="ECO:0007669"/>
    <property type="project" value="UniProtKB-EC"/>
</dbReference>
<dbReference type="EC" id="2.1.1.200" evidence="5"/>
<comment type="caution">
    <text evidence="7">The sequence shown here is derived from an EMBL/GenBank/DDBJ whole genome shotgun (WGS) entry which is preliminary data.</text>
</comment>
<proteinExistence type="inferred from homology"/>
<evidence type="ECO:0000256" key="5">
    <source>
        <dbReference type="RuleBase" id="RU362024"/>
    </source>
</evidence>
<dbReference type="GO" id="GO:0005829">
    <property type="term" value="C:cytosol"/>
    <property type="evidence" value="ECO:0007669"/>
    <property type="project" value="TreeGrafter"/>
</dbReference>
<dbReference type="CDD" id="cd18093">
    <property type="entry name" value="SpoU-like_TrmJ"/>
    <property type="match status" value="1"/>
</dbReference>
<comment type="catalytic activity">
    <reaction evidence="5">
        <text>uridine(32) in tRNA + S-adenosyl-L-methionine = 2'-O-methyluridine(32) in tRNA + S-adenosyl-L-homocysteine + H(+)</text>
        <dbReference type="Rhea" id="RHEA:42936"/>
        <dbReference type="Rhea" id="RHEA-COMP:10107"/>
        <dbReference type="Rhea" id="RHEA-COMP:10290"/>
        <dbReference type="ChEBI" id="CHEBI:15378"/>
        <dbReference type="ChEBI" id="CHEBI:57856"/>
        <dbReference type="ChEBI" id="CHEBI:59789"/>
        <dbReference type="ChEBI" id="CHEBI:65315"/>
        <dbReference type="ChEBI" id="CHEBI:74478"/>
        <dbReference type="EC" id="2.1.1.200"/>
    </reaction>
</comment>
<keyword evidence="2 5" id="KW-0489">Methyltransferase</keyword>
<keyword evidence="8" id="KW-1185">Reference proteome</keyword>
<dbReference type="SUPFAM" id="SSF75217">
    <property type="entry name" value="alpha/beta knot"/>
    <property type="match status" value="1"/>
</dbReference>
<dbReference type="EMBL" id="VIKS01000001">
    <property type="protein sequence ID" value="TQV89567.1"/>
    <property type="molecule type" value="Genomic_DNA"/>
</dbReference>
<evidence type="ECO:0000256" key="4">
    <source>
        <dbReference type="ARBA" id="ARBA00022691"/>
    </source>
</evidence>
<dbReference type="InterPro" id="IPR029026">
    <property type="entry name" value="tRNA_m1G_MTases_N"/>
</dbReference>
<dbReference type="AlphaFoldDB" id="A0A545UJC7"/>
<comment type="subcellular location">
    <subcellularLocation>
        <location evidence="5">Cytoplasm</location>
    </subcellularLocation>
</comment>
<evidence type="ECO:0000313" key="8">
    <source>
        <dbReference type="Proteomes" id="UP000315439"/>
    </source>
</evidence>
<evidence type="ECO:0000256" key="3">
    <source>
        <dbReference type="ARBA" id="ARBA00022679"/>
    </source>
</evidence>
<dbReference type="GO" id="GO:0003723">
    <property type="term" value="F:RNA binding"/>
    <property type="evidence" value="ECO:0007669"/>
    <property type="project" value="InterPro"/>
</dbReference>
<dbReference type="InterPro" id="IPR029028">
    <property type="entry name" value="Alpha/beta_knot_MTases"/>
</dbReference>
<dbReference type="InterPro" id="IPR001537">
    <property type="entry name" value="SpoU_MeTrfase"/>
</dbReference>
<keyword evidence="4 5" id="KW-0949">S-adenosyl-L-methionine</keyword>
<dbReference type="GO" id="GO:0002128">
    <property type="term" value="P:tRNA nucleoside ribose methylation"/>
    <property type="evidence" value="ECO:0007669"/>
    <property type="project" value="TreeGrafter"/>
</dbReference>
<dbReference type="PANTHER" id="PTHR42786:SF2">
    <property type="entry name" value="TRNA (CYTIDINE_URIDINE-2'-O-)-METHYLTRANSFERASE TRMJ"/>
    <property type="match status" value="1"/>
</dbReference>
<name>A0A545UJC7_9GAMM</name>
<dbReference type="Proteomes" id="UP000315439">
    <property type="component" value="Unassembled WGS sequence"/>
</dbReference>